<evidence type="ECO:0000313" key="2">
    <source>
        <dbReference type="Proteomes" id="UP000317715"/>
    </source>
</evidence>
<dbReference type="AlphaFoldDB" id="A0A4Y3N6G7"/>
<keyword evidence="2" id="KW-1185">Reference proteome</keyword>
<evidence type="ECO:0000313" key="1">
    <source>
        <dbReference type="EMBL" id="GEB17340.1"/>
    </source>
</evidence>
<proteinExistence type="predicted"/>
<name>A0A4Y3N6G7_PAEAU</name>
<dbReference type="Proteomes" id="UP000317715">
    <property type="component" value="Unassembled WGS sequence"/>
</dbReference>
<organism evidence="1 2">
    <name type="scientific">Paenarthrobacter aurescens</name>
    <name type="common">Arthrobacter aurescens</name>
    <dbReference type="NCBI Taxonomy" id="43663"/>
    <lineage>
        <taxon>Bacteria</taxon>
        <taxon>Bacillati</taxon>
        <taxon>Actinomycetota</taxon>
        <taxon>Actinomycetes</taxon>
        <taxon>Micrococcales</taxon>
        <taxon>Micrococcaceae</taxon>
        <taxon>Paenarthrobacter</taxon>
    </lineage>
</organism>
<dbReference type="EMBL" id="BJMD01000001">
    <property type="protein sequence ID" value="GEB17340.1"/>
    <property type="molecule type" value="Genomic_DNA"/>
</dbReference>
<sequence length="557" mass="61548">MMQLRDPGVVMTPDALGALQPTRFSASRTLVNKMVQERWVISRAEFNIDASGQGNARYHVAVNDDWSFEFVVFSNAPKEGVERTDRIIGSHWDMMGALIEGAAGDERIEQTKRELPKLYGGRAAPGTLIWCRANRSMRAFDLTVEALSRGEQPPARVLGAVCYLMRNTGLDGNGTFGTRSFAAYESDHPLRTPYHAQMLTSYLMREFSLDLAEHMAAARSHDAATLSHDFRRFLGLGNASGLGLVLFAKNHPQMVDRWITLREASLAEARDLILAPDAPELDRLDSLLERAVSYKAKDRMRYTYQPAAELVSSELAQLRSRLAGLRATAGEPGNLLDSIYKASSGLTSETREILAALLLELLPAPEDMASLITVEEYAPASPATPVGELLDIIAKDYAWATGVDLDDPSALHFGWYKSANAEEPRRGPLKDLPSGFDDMTLDLPQKLQHLVPLLRDMDRSTTAGSVSRKFPEYRATIERLLALRDTGYHTVRANTRDEHFNPAHIIRLFNSAFYGLDKTKEDGPVGVVGVLFHGAPTPAEIADGTGHDWLFPAEPED</sequence>
<reference evidence="1 2" key="1">
    <citation type="submission" date="2019-06" db="EMBL/GenBank/DDBJ databases">
        <title>Whole genome shotgun sequence of Paenarthrobacter aurescens NBRC 12136.</title>
        <authorList>
            <person name="Hosoyama A."/>
            <person name="Uohara A."/>
            <person name="Ohji S."/>
            <person name="Ichikawa N."/>
        </authorList>
    </citation>
    <scope>NUCLEOTIDE SEQUENCE [LARGE SCALE GENOMIC DNA]</scope>
    <source>
        <strain evidence="1 2">NBRC 12136</strain>
    </source>
</reference>
<protein>
    <submittedName>
        <fullName evidence="1">Uncharacterized protein</fullName>
    </submittedName>
</protein>
<comment type="caution">
    <text evidence="1">The sequence shown here is derived from an EMBL/GenBank/DDBJ whole genome shotgun (WGS) entry which is preliminary data.</text>
</comment>
<gene>
    <name evidence="1" type="ORF">AAU01_00950</name>
</gene>
<accession>A0A4Y3N6G7</accession>